<dbReference type="Pfam" id="PF03551">
    <property type="entry name" value="PadR"/>
    <property type="match status" value="1"/>
</dbReference>
<evidence type="ECO:0000259" key="1">
    <source>
        <dbReference type="Pfam" id="PF03551"/>
    </source>
</evidence>
<gene>
    <name evidence="2" type="ORF">V5F89_01410</name>
</gene>
<dbReference type="EMBL" id="CP144918">
    <property type="protein sequence ID" value="WWA47592.1"/>
    <property type="molecule type" value="Genomic_DNA"/>
</dbReference>
<organism evidence="2 3">
    <name type="scientific">Pelagerythrobacter marensis</name>
    <dbReference type="NCBI Taxonomy" id="543877"/>
    <lineage>
        <taxon>Bacteria</taxon>
        <taxon>Pseudomonadati</taxon>
        <taxon>Pseudomonadota</taxon>
        <taxon>Alphaproteobacteria</taxon>
        <taxon>Sphingomonadales</taxon>
        <taxon>Erythrobacteraceae</taxon>
        <taxon>Pelagerythrobacter</taxon>
    </lineage>
</organism>
<reference evidence="2 3" key="1">
    <citation type="submission" date="2024-02" db="EMBL/GenBank/DDBJ databases">
        <title>The whole genome sequence of five bacterial samples isolated from Abu Dhabi Sabkha-shore region.</title>
        <authorList>
            <person name="Sudalaimuthuasari N."/>
            <person name="Sarfraz B."/>
            <person name="Tuyisabe J.D."/>
            <person name="Mugisha Ntwali L.D.M."/>
            <person name="Ali A.I.A.A."/>
            <person name="Almansoori S.Z.A."/>
            <person name="Alajami H.S.A."/>
            <person name="Almeqbaali A.A.S."/>
            <person name="Kundu B."/>
            <person name="Saeed E.E."/>
            <person name="Sukumarinath V."/>
            <person name="Mishra A.K."/>
            <person name="Hazzouri K.M."/>
            <person name="Almaskari R."/>
            <person name="Sharma A.K."/>
            <person name="Amiri K.M.A."/>
        </authorList>
    </citation>
    <scope>NUCLEOTIDE SEQUENCE [LARGE SCALE GENOMIC DNA]</scope>
    <source>
        <strain evidence="3">kcgeb_sd</strain>
    </source>
</reference>
<dbReference type="Proteomes" id="UP001335183">
    <property type="component" value="Chromosome"/>
</dbReference>
<feature type="domain" description="Transcription regulator PadR N-terminal" evidence="1">
    <location>
        <begin position="8"/>
        <end position="79"/>
    </location>
</feature>
<protein>
    <submittedName>
        <fullName evidence="2">PadR family transcriptional regulator</fullName>
    </submittedName>
</protein>
<dbReference type="PANTHER" id="PTHR43252:SF6">
    <property type="entry name" value="NEGATIVE TRANSCRIPTION REGULATOR PADR"/>
    <property type="match status" value="1"/>
</dbReference>
<dbReference type="InterPro" id="IPR005149">
    <property type="entry name" value="Tscrpt_reg_PadR_N"/>
</dbReference>
<name>A0ABZ2D5I1_9SPHN</name>
<dbReference type="PANTHER" id="PTHR43252">
    <property type="entry name" value="TRANSCRIPTIONAL REGULATOR YQJI"/>
    <property type="match status" value="1"/>
</dbReference>
<dbReference type="SUPFAM" id="SSF46785">
    <property type="entry name" value="Winged helix' DNA-binding domain"/>
    <property type="match status" value="1"/>
</dbReference>
<evidence type="ECO:0000313" key="3">
    <source>
        <dbReference type="Proteomes" id="UP001335183"/>
    </source>
</evidence>
<evidence type="ECO:0000313" key="2">
    <source>
        <dbReference type="EMBL" id="WWA47592.1"/>
    </source>
</evidence>
<dbReference type="Gene3D" id="1.10.10.10">
    <property type="entry name" value="Winged helix-like DNA-binding domain superfamily/Winged helix DNA-binding domain"/>
    <property type="match status" value="1"/>
</dbReference>
<sequence length="170" mass="18909">MTELEGTVLGLLALKPNSTAYEIRREFQKSGTAHWQASAGAIYPLLERLARKGLLTATAIGHDRRGTKHLELTDAGLTEAHGWIVGDKPGLATAAPDPIRTRCHFLALLTPAERRRILDRWIGQTEREIAKLQDAEPFEDMYEQWAVEGAVAQLAARRDWLETLSAKSAR</sequence>
<dbReference type="InterPro" id="IPR036388">
    <property type="entry name" value="WH-like_DNA-bd_sf"/>
</dbReference>
<dbReference type="InterPro" id="IPR036390">
    <property type="entry name" value="WH_DNA-bd_sf"/>
</dbReference>
<accession>A0ABZ2D5I1</accession>
<keyword evidence="3" id="KW-1185">Reference proteome</keyword>
<proteinExistence type="predicted"/>
<dbReference type="RefSeq" id="WP_338446482.1">
    <property type="nucleotide sequence ID" value="NZ_CP144918.1"/>
</dbReference>